<dbReference type="STRING" id="2094558.A0A314ZR45"/>
<name>A0A314ZR45_PRUYE</name>
<dbReference type="EMBL" id="PJQY01000025">
    <property type="protein sequence ID" value="PQQ20833.1"/>
    <property type="molecule type" value="Genomic_DNA"/>
</dbReference>
<protein>
    <submittedName>
        <fullName evidence="1">Uncharacterized protein</fullName>
    </submittedName>
</protein>
<reference evidence="1 2" key="1">
    <citation type="submission" date="2018-02" db="EMBL/GenBank/DDBJ databases">
        <title>Draft genome of wild Prunus yedoensis var. nudiflora.</title>
        <authorList>
            <person name="Baek S."/>
            <person name="Kim J.-H."/>
            <person name="Choi K."/>
            <person name="Kim G.-B."/>
            <person name="Cho A."/>
            <person name="Jang H."/>
            <person name="Shin C.-H."/>
            <person name="Yu H.-J."/>
            <person name="Mun J.-H."/>
        </authorList>
    </citation>
    <scope>NUCLEOTIDE SEQUENCE [LARGE SCALE GENOMIC DNA]</scope>
    <source>
        <strain evidence="2">cv. Jeju island</strain>
        <tissue evidence="1">Leaf</tissue>
    </source>
</reference>
<organism evidence="1 2">
    <name type="scientific">Prunus yedoensis var. nudiflora</name>
    <dbReference type="NCBI Taxonomy" id="2094558"/>
    <lineage>
        <taxon>Eukaryota</taxon>
        <taxon>Viridiplantae</taxon>
        <taxon>Streptophyta</taxon>
        <taxon>Embryophyta</taxon>
        <taxon>Tracheophyta</taxon>
        <taxon>Spermatophyta</taxon>
        <taxon>Magnoliopsida</taxon>
        <taxon>eudicotyledons</taxon>
        <taxon>Gunneridae</taxon>
        <taxon>Pentapetalae</taxon>
        <taxon>rosids</taxon>
        <taxon>fabids</taxon>
        <taxon>Rosales</taxon>
        <taxon>Rosaceae</taxon>
        <taxon>Amygdaloideae</taxon>
        <taxon>Amygdaleae</taxon>
        <taxon>Prunus</taxon>
    </lineage>
</organism>
<accession>A0A314ZR45</accession>
<dbReference type="OrthoDB" id="1704153at2759"/>
<proteinExistence type="predicted"/>
<gene>
    <name evidence="1" type="ORF">Pyn_25104</name>
</gene>
<evidence type="ECO:0000313" key="1">
    <source>
        <dbReference type="EMBL" id="PQQ20833.1"/>
    </source>
</evidence>
<dbReference type="Proteomes" id="UP000250321">
    <property type="component" value="Unassembled WGS sequence"/>
</dbReference>
<evidence type="ECO:0000313" key="2">
    <source>
        <dbReference type="Proteomes" id="UP000250321"/>
    </source>
</evidence>
<sequence>MPFWNLIKLFYNQRIDMKNMNKSNLDLVKLLKKFDPDTKTFKFGTKSFKITTNAVTEILGLPNEEKSVKLGTDRYTDTFRTRHFGEKSKPSKDMVEE</sequence>
<keyword evidence="2" id="KW-1185">Reference proteome</keyword>
<comment type="caution">
    <text evidence="1">The sequence shown here is derived from an EMBL/GenBank/DDBJ whole genome shotgun (WGS) entry which is preliminary data.</text>
</comment>
<dbReference type="AlphaFoldDB" id="A0A314ZR45"/>